<reference evidence="2 3" key="1">
    <citation type="journal article" date="2010" name="Stand. Genomic Sci.">
        <title>Complete genome sequence of Cellulomonas flavigena type strain (134).</title>
        <authorList>
            <person name="Abt B."/>
            <person name="Foster B."/>
            <person name="Lapidus A."/>
            <person name="Clum A."/>
            <person name="Sun H."/>
            <person name="Pukall R."/>
            <person name="Lucas S."/>
            <person name="Glavina Del Rio T."/>
            <person name="Nolan M."/>
            <person name="Tice H."/>
            <person name="Cheng J.F."/>
            <person name="Pitluck S."/>
            <person name="Liolios K."/>
            <person name="Ivanova N."/>
            <person name="Mavromatis K."/>
            <person name="Ovchinnikova G."/>
            <person name="Pati A."/>
            <person name="Goodwin L."/>
            <person name="Chen A."/>
            <person name="Palaniappan K."/>
            <person name="Land M."/>
            <person name="Hauser L."/>
            <person name="Chang Y.J."/>
            <person name="Jeffries C.D."/>
            <person name="Rohde M."/>
            <person name="Goker M."/>
            <person name="Woyke T."/>
            <person name="Bristow J."/>
            <person name="Eisen J.A."/>
            <person name="Markowitz V."/>
            <person name="Hugenholtz P."/>
            <person name="Kyrpides N.C."/>
            <person name="Klenk H.P."/>
        </authorList>
    </citation>
    <scope>NUCLEOTIDE SEQUENCE [LARGE SCALE GENOMIC DNA]</scope>
    <source>
        <strain evidence="3">ATCC 482 / DSM 20109 / BCRC 11376 / JCM 18109 / NBRC 3775 / NCIMB 8073 / NRS 134</strain>
    </source>
</reference>
<dbReference type="OrthoDB" id="4829946at2"/>
<dbReference type="Proteomes" id="UP000000849">
    <property type="component" value="Chromosome"/>
</dbReference>
<accession>D5UI93</accession>
<keyword evidence="1" id="KW-1133">Transmembrane helix</keyword>
<dbReference type="AlphaFoldDB" id="D5UI93"/>
<protein>
    <recommendedName>
        <fullName evidence="4">DUF3592 domain-containing protein</fullName>
    </recommendedName>
</protein>
<organism evidence="2 3">
    <name type="scientific">Cellulomonas flavigena (strain ATCC 482 / DSM 20109 / BCRC 11376 / JCM 18109 / NBRC 3775 / NCIMB 8073 / NRS 134)</name>
    <dbReference type="NCBI Taxonomy" id="446466"/>
    <lineage>
        <taxon>Bacteria</taxon>
        <taxon>Bacillati</taxon>
        <taxon>Actinomycetota</taxon>
        <taxon>Actinomycetes</taxon>
        <taxon>Micrococcales</taxon>
        <taxon>Cellulomonadaceae</taxon>
        <taxon>Cellulomonas</taxon>
    </lineage>
</organism>
<keyword evidence="1" id="KW-0472">Membrane</keyword>
<evidence type="ECO:0000313" key="3">
    <source>
        <dbReference type="Proteomes" id="UP000000849"/>
    </source>
</evidence>
<keyword evidence="1" id="KW-0812">Transmembrane</keyword>
<dbReference type="EMBL" id="CP001964">
    <property type="protein sequence ID" value="ADG75438.1"/>
    <property type="molecule type" value="Genomic_DNA"/>
</dbReference>
<dbReference type="STRING" id="446466.Cfla_2550"/>
<proteinExistence type="predicted"/>
<dbReference type="KEGG" id="cfl:Cfla_2550"/>
<sequence length="145" mass="15341">MTPSLVVPLVFAAFVLLVAVGLLVGGVQLLRRAARTPRTRVPVEAVVVHRTSHRRPASVTFDHAVPGGWMRTTRVEGLPVTVPGGRVAQPGDHITVWAHPQNPADVRLGAGSTPAGPFGVMLVLMGVGATGLALWFVTMTVMMLR</sequence>
<dbReference type="RefSeq" id="WP_013117771.1">
    <property type="nucleotide sequence ID" value="NC_014151.1"/>
</dbReference>
<keyword evidence="3" id="KW-1185">Reference proteome</keyword>
<evidence type="ECO:0008006" key="4">
    <source>
        <dbReference type="Google" id="ProtNLM"/>
    </source>
</evidence>
<feature type="transmembrane region" description="Helical" evidence="1">
    <location>
        <begin position="118"/>
        <end position="144"/>
    </location>
</feature>
<evidence type="ECO:0000313" key="2">
    <source>
        <dbReference type="EMBL" id="ADG75438.1"/>
    </source>
</evidence>
<gene>
    <name evidence="2" type="ordered locus">Cfla_2550</name>
</gene>
<feature type="transmembrane region" description="Helical" evidence="1">
    <location>
        <begin position="6"/>
        <end position="30"/>
    </location>
</feature>
<name>D5UI93_CELFN</name>
<dbReference type="HOGENOM" id="CLU_1892423_0_0_11"/>
<evidence type="ECO:0000256" key="1">
    <source>
        <dbReference type="SAM" id="Phobius"/>
    </source>
</evidence>